<reference evidence="2 3" key="1">
    <citation type="submission" date="2021-11" db="EMBL/GenBank/DDBJ databases">
        <title>Black yeast isolated from Biological Soil Crust.</title>
        <authorList>
            <person name="Kurbessoian T."/>
        </authorList>
    </citation>
    <scope>NUCLEOTIDE SEQUENCE [LARGE SCALE GENOMIC DNA]</scope>
    <source>
        <strain evidence="2 3">CCFEE 5522</strain>
    </source>
</reference>
<comment type="caution">
    <text evidence="2">The sequence shown here is derived from an EMBL/GenBank/DDBJ whole genome shotgun (WGS) entry which is preliminary data.</text>
</comment>
<proteinExistence type="predicted"/>
<keyword evidence="3" id="KW-1185">Reference proteome</keyword>
<gene>
    <name evidence="2" type="ORF">LTR36_006207</name>
</gene>
<dbReference type="AlphaFoldDB" id="A0AAV9JCG3"/>
<evidence type="ECO:0000256" key="1">
    <source>
        <dbReference type="SAM" id="MobiDB-lite"/>
    </source>
</evidence>
<organism evidence="2 3">
    <name type="scientific">Oleoguttula mirabilis</name>
    <dbReference type="NCBI Taxonomy" id="1507867"/>
    <lineage>
        <taxon>Eukaryota</taxon>
        <taxon>Fungi</taxon>
        <taxon>Dikarya</taxon>
        <taxon>Ascomycota</taxon>
        <taxon>Pezizomycotina</taxon>
        <taxon>Dothideomycetes</taxon>
        <taxon>Dothideomycetidae</taxon>
        <taxon>Mycosphaerellales</taxon>
        <taxon>Teratosphaeriaceae</taxon>
        <taxon>Oleoguttula</taxon>
    </lineage>
</organism>
<name>A0AAV9JCG3_9PEZI</name>
<evidence type="ECO:0000313" key="3">
    <source>
        <dbReference type="Proteomes" id="UP001324427"/>
    </source>
</evidence>
<dbReference type="EMBL" id="JAVFHQ010000038">
    <property type="protein sequence ID" value="KAK4542831.1"/>
    <property type="molecule type" value="Genomic_DNA"/>
</dbReference>
<sequence>MASLLQSQWANAPDDPPEPMPSKKQRGKGKAKAPLKKMFASSRHPSAAQASSPTGSAQRRPSTSQGPEVFNVFGSKAAQPMPAAQPQRQRQPTAQEEPVRSAAPSAPAAPAEKKAAPRGLMASRWATADEPESTPTPQPVPSAAPSAPAAPAAPAAKKPAAKGLMASRWAPGAEEPESTPTPQPAPAPTPAAAAPVPTEETKAMPEAVVPPPPSPSFAEKLDAMEWPESTPRRKLSLSAEQAQLVARMELYKMERDHAIREAQAWKARTRSLVEKVAVLEPLLEEARTLDGTLKSS</sequence>
<feature type="compositionally biased region" description="Low complexity" evidence="1">
    <location>
        <begin position="143"/>
        <end position="162"/>
    </location>
</feature>
<protein>
    <submittedName>
        <fullName evidence="2">Uncharacterized protein</fullName>
    </submittedName>
</protein>
<dbReference type="Proteomes" id="UP001324427">
    <property type="component" value="Unassembled WGS sequence"/>
</dbReference>
<feature type="compositionally biased region" description="Basic residues" evidence="1">
    <location>
        <begin position="23"/>
        <end position="35"/>
    </location>
</feature>
<evidence type="ECO:0000313" key="2">
    <source>
        <dbReference type="EMBL" id="KAK4542831.1"/>
    </source>
</evidence>
<accession>A0AAV9JCG3</accession>
<feature type="compositionally biased region" description="Polar residues" evidence="1">
    <location>
        <begin position="1"/>
        <end position="10"/>
    </location>
</feature>
<feature type="compositionally biased region" description="Pro residues" evidence="1">
    <location>
        <begin position="179"/>
        <end position="189"/>
    </location>
</feature>
<feature type="compositionally biased region" description="Polar residues" evidence="1">
    <location>
        <begin position="48"/>
        <end position="66"/>
    </location>
</feature>
<feature type="region of interest" description="Disordered" evidence="1">
    <location>
        <begin position="1"/>
        <end position="219"/>
    </location>
</feature>
<feature type="compositionally biased region" description="Low complexity" evidence="1">
    <location>
        <begin position="77"/>
        <end position="110"/>
    </location>
</feature>